<evidence type="ECO:0000313" key="6">
    <source>
        <dbReference type="Proteomes" id="UP001201163"/>
    </source>
</evidence>
<dbReference type="Proteomes" id="UP001201163">
    <property type="component" value="Unassembled WGS sequence"/>
</dbReference>
<dbReference type="PANTHER" id="PTHR12616">
    <property type="entry name" value="VACUOLAR PROTEIN SORTING VPS41"/>
    <property type="match status" value="1"/>
</dbReference>
<evidence type="ECO:0000259" key="3">
    <source>
        <dbReference type="Pfam" id="PF12816"/>
    </source>
</evidence>
<comment type="caution">
    <text evidence="5">The sequence shown here is derived from an EMBL/GenBank/DDBJ whole genome shotgun (WGS) entry which is preliminary data.</text>
</comment>
<dbReference type="Gene3D" id="2.130.10.10">
    <property type="entry name" value="YVTN repeat-like/Quinoprotein amine dehydrogenase"/>
    <property type="match status" value="1"/>
</dbReference>
<dbReference type="InterPro" id="IPR045111">
    <property type="entry name" value="Vps41/Vps8"/>
</dbReference>
<dbReference type="InterPro" id="IPR025941">
    <property type="entry name" value="Vps8_central_dom"/>
</dbReference>
<keyword evidence="6" id="KW-1185">Reference proteome</keyword>
<reference evidence="5" key="1">
    <citation type="submission" date="2022-01" db="EMBL/GenBank/DDBJ databases">
        <title>Comparative genomics reveals a dynamic genome evolution in the ectomycorrhizal milk-cap (Lactarius) mushrooms.</title>
        <authorList>
            <consortium name="DOE Joint Genome Institute"/>
            <person name="Lebreton A."/>
            <person name="Tang N."/>
            <person name="Kuo A."/>
            <person name="LaButti K."/>
            <person name="Drula E."/>
            <person name="Barry K."/>
            <person name="Clum A."/>
            <person name="Lipzen A."/>
            <person name="Mousain D."/>
            <person name="Ng V."/>
            <person name="Wang R."/>
            <person name="Wang X."/>
            <person name="Dai Y."/>
            <person name="Henrissat B."/>
            <person name="Grigoriev I.V."/>
            <person name="Guerin-Laguette A."/>
            <person name="Yu F."/>
            <person name="Martin F.M."/>
        </authorList>
    </citation>
    <scope>NUCLEOTIDE SEQUENCE</scope>
    <source>
        <strain evidence="5">QP</strain>
    </source>
</reference>
<dbReference type="GO" id="GO:0034058">
    <property type="term" value="P:endosomal vesicle fusion"/>
    <property type="evidence" value="ECO:0007669"/>
    <property type="project" value="TreeGrafter"/>
</dbReference>
<feature type="compositionally biased region" description="Basic and acidic residues" evidence="2">
    <location>
        <begin position="369"/>
        <end position="381"/>
    </location>
</feature>
<dbReference type="GO" id="GO:0030897">
    <property type="term" value="C:HOPS complex"/>
    <property type="evidence" value="ECO:0007669"/>
    <property type="project" value="TreeGrafter"/>
</dbReference>
<protein>
    <submittedName>
        <fullName evidence="5">Golgi CORVET complex core vacuolar protein 8-domain-containing protein</fullName>
    </submittedName>
</protein>
<name>A0AAD4LDU5_9AGAM</name>
<dbReference type="Pfam" id="PF23410">
    <property type="entry name" value="Beta-prop_VPS8"/>
    <property type="match status" value="1"/>
</dbReference>
<dbReference type="InterPro" id="IPR036322">
    <property type="entry name" value="WD40_repeat_dom_sf"/>
</dbReference>
<sequence>MSSSLLNGTPTSLPLRPFLHPTISRLRSYTPQASPTSSATSAPSAFRGVSPVPSSFSTLSPGSSSAHLPGAEKHEFPQSNGHVPDSREVFRWTQLRALGTHVFARPSNKAQAVLGAAVVGTPTVLAANGLICVGMDNGRILVFDFKQTLKCVCGDPGTEKTVGAVTALALSHDHTFVAAGHATGHIQLFDLKKPQVPARFVPPTTLAVVGSGRKEGHLEGSRIVNIGFVAGRHTAIVTADHTGLAFYHSLGKALFFDASDVLRILGKYPDEEPVVLGQPPFHRRRARRTNTILAMAPLPLGTVPHQTDTYNVTALLTAAKLVIVGLKPSPKTWYRKHRGEDDDQMGKGKFRAALAWFPSVVPGASAARTKPEPPPTKKDNAKGTPPPTTPMLVYSWGPKLQLLLVSELRTVEKFTSERTGKLTTVEVGRLVFEEKAQWTARDNVHAIQWLNAKQILAVTASALEVYDVHTRTLVEHTPFDPSLLVSPTIAHTINGAFSYSDATGDVAHSVRTYKGKIFLLGRQEVQVGTLLTWADRILSFVEHGDFLSAIDLTRSYYLGTAAGNKNGLPDDPLELKKVVGEKMRELMVASTRYAFSEDRMTDATHHTPDGRGVDRTSLFENLVSTCARACIALGDLEFLFEDLFQAYDDAGIASIYLEQFETFVLEHDVRTVDPRIAQRLIALHAANGRPDRAERVIWHIDPVCLDIDQAVQLCQTHHLYDALMYVYTRAMRDYVAPVVEMLGLIRKVTQLRRSPVPDEAALEPLIVNAYKVYPYLADVLSGLTYPSEEPLDEDEGTQAKRDLYAFLFHGRSSTWPRGDGGRLILTAEEDGGVEPTYPYCRLLLSFDAEAFLHTLDLAFEDRYLNDETRGGASRLVIVKILLEILASPPSSSSSSTLPSAVRTFVHIFVARNVPKYPQFIQMSPSVLHSILVGLTTDADRSTREDRQLAAEYLLSTYTPHESEQLLQLFEDAGFYRILRTWHRQEGRWAPLLLAHIHDPDVRPADLFASAHDIFATAARSHAGTVPEDLKTTVAGALPDLLHLGVIDTARFLDRHVPQLHEDAIDQITSNTDHQRFAYLRCLLGLPSLDDEQQQHRPGPSTGVPPPLRRMYVELLCKIEPTSAILSLQYLPVEFLEWDEALRTCEEQEVFDTVVWALNWRGDPKAALQKAEAFGTRLSANVGWLVAQGAAASRQELQQHVESLEAIGRTAVAICVERSSERRGAEEDASVEDLWFQLLRTQIASVQAVSACSPAGAEHEGQHAPLTALRALVQTTFSALVSASAGRGVSFPRLFTRLVGTSTTTRGTQYTEFRTILTGMMEAYRAEGDMLAITKHLLDRDVFETVEMAARARARGWAPRAGTCAGCRRPLAPATAKQQRGKGAADSEEGFGKGITIMRTGIAYHGSCLPPQLSSNVH</sequence>
<dbReference type="Pfam" id="PF12816">
    <property type="entry name" value="TPR_Vps8"/>
    <property type="match status" value="1"/>
</dbReference>
<feature type="domain" description="Vacuolar protein sorting-associated protein 8 central" evidence="3">
    <location>
        <begin position="655"/>
        <end position="859"/>
    </location>
</feature>
<evidence type="ECO:0000256" key="2">
    <source>
        <dbReference type="SAM" id="MobiDB-lite"/>
    </source>
</evidence>
<feature type="domain" description="VPS8-like TPR-like repeats" evidence="4">
    <location>
        <begin position="1195"/>
        <end position="1352"/>
    </location>
</feature>
<proteinExistence type="inferred from homology"/>
<dbReference type="GO" id="GO:0006623">
    <property type="term" value="P:protein targeting to vacuole"/>
    <property type="evidence" value="ECO:0007669"/>
    <property type="project" value="InterPro"/>
</dbReference>
<organism evidence="5 6">
    <name type="scientific">Lactarius akahatsu</name>
    <dbReference type="NCBI Taxonomy" id="416441"/>
    <lineage>
        <taxon>Eukaryota</taxon>
        <taxon>Fungi</taxon>
        <taxon>Dikarya</taxon>
        <taxon>Basidiomycota</taxon>
        <taxon>Agaricomycotina</taxon>
        <taxon>Agaricomycetes</taxon>
        <taxon>Russulales</taxon>
        <taxon>Russulaceae</taxon>
        <taxon>Lactarius</taxon>
    </lineage>
</organism>
<dbReference type="InterPro" id="IPR059070">
    <property type="entry name" value="TPR_VPS8_2"/>
</dbReference>
<evidence type="ECO:0000313" key="5">
    <source>
        <dbReference type="EMBL" id="KAH8988089.1"/>
    </source>
</evidence>
<evidence type="ECO:0000259" key="4">
    <source>
        <dbReference type="Pfam" id="PF25066"/>
    </source>
</evidence>
<dbReference type="EMBL" id="JAKELL010000044">
    <property type="protein sequence ID" value="KAH8988089.1"/>
    <property type="molecule type" value="Genomic_DNA"/>
</dbReference>
<dbReference type="InterPro" id="IPR015943">
    <property type="entry name" value="WD40/YVTN_repeat-like_dom_sf"/>
</dbReference>
<dbReference type="PANTHER" id="PTHR12616:SF8">
    <property type="entry name" value="VACUOLAR PROTEIN SORTING-ASSOCIATED PROTEIN 8 HOMOLOG"/>
    <property type="match status" value="1"/>
</dbReference>
<accession>A0AAD4LDU5</accession>
<evidence type="ECO:0000256" key="1">
    <source>
        <dbReference type="ARBA" id="ARBA00009422"/>
    </source>
</evidence>
<dbReference type="Pfam" id="PF25066">
    <property type="entry name" value="TPR_VPS8_2"/>
    <property type="match status" value="1"/>
</dbReference>
<comment type="similarity">
    <text evidence="1">Belongs to the VPS8 family.</text>
</comment>
<dbReference type="GO" id="GO:0005770">
    <property type="term" value="C:late endosome"/>
    <property type="evidence" value="ECO:0007669"/>
    <property type="project" value="TreeGrafter"/>
</dbReference>
<gene>
    <name evidence="5" type="ORF">EDB92DRAFT_1935948</name>
</gene>
<dbReference type="SUPFAM" id="SSF50978">
    <property type="entry name" value="WD40 repeat-like"/>
    <property type="match status" value="1"/>
</dbReference>
<feature type="region of interest" description="Disordered" evidence="2">
    <location>
        <begin position="364"/>
        <end position="388"/>
    </location>
</feature>
<feature type="region of interest" description="Disordered" evidence="2">
    <location>
        <begin position="57"/>
        <end position="83"/>
    </location>
</feature>